<gene>
    <name evidence="5" type="primary">btr_4</name>
    <name evidence="5" type="ORF">LA5096_04493</name>
</gene>
<dbReference type="GO" id="GO:0003700">
    <property type="term" value="F:DNA-binding transcription factor activity"/>
    <property type="evidence" value="ECO:0007669"/>
    <property type="project" value="InterPro"/>
</dbReference>
<dbReference type="InterPro" id="IPR020449">
    <property type="entry name" value="Tscrpt_reg_AraC-type_HTH"/>
</dbReference>
<organism evidence="5 6">
    <name type="scientific">Roseibium album</name>
    <dbReference type="NCBI Taxonomy" id="311410"/>
    <lineage>
        <taxon>Bacteria</taxon>
        <taxon>Pseudomonadati</taxon>
        <taxon>Pseudomonadota</taxon>
        <taxon>Alphaproteobacteria</taxon>
        <taxon>Hyphomicrobiales</taxon>
        <taxon>Stappiaceae</taxon>
        <taxon>Roseibium</taxon>
    </lineage>
</organism>
<dbReference type="InterPro" id="IPR009057">
    <property type="entry name" value="Homeodomain-like_sf"/>
</dbReference>
<dbReference type="InterPro" id="IPR032783">
    <property type="entry name" value="AraC_lig"/>
</dbReference>
<keyword evidence="6" id="KW-1185">Reference proteome</keyword>
<dbReference type="Proteomes" id="UP000049983">
    <property type="component" value="Unassembled WGS sequence"/>
</dbReference>
<dbReference type="InterPro" id="IPR050204">
    <property type="entry name" value="AraC_XylS_family_regulators"/>
</dbReference>
<evidence type="ECO:0000256" key="1">
    <source>
        <dbReference type="ARBA" id="ARBA00023015"/>
    </source>
</evidence>
<dbReference type="GeneID" id="97671783"/>
<keyword evidence="2" id="KW-0238">DNA-binding</keyword>
<dbReference type="SUPFAM" id="SSF46689">
    <property type="entry name" value="Homeodomain-like"/>
    <property type="match status" value="2"/>
</dbReference>
<dbReference type="SUPFAM" id="SSF51215">
    <property type="entry name" value="Regulatory protein AraC"/>
    <property type="match status" value="1"/>
</dbReference>
<feature type="domain" description="HTH araC/xylS-type" evidence="4">
    <location>
        <begin position="222"/>
        <end position="320"/>
    </location>
</feature>
<evidence type="ECO:0000259" key="4">
    <source>
        <dbReference type="PROSITE" id="PS01124"/>
    </source>
</evidence>
<name>A0A0M6ZJF2_9HYPH</name>
<dbReference type="InterPro" id="IPR018060">
    <property type="entry name" value="HTH_AraC"/>
</dbReference>
<dbReference type="PRINTS" id="PR00032">
    <property type="entry name" value="HTHARAC"/>
</dbReference>
<reference evidence="6" key="1">
    <citation type="submission" date="2015-07" db="EMBL/GenBank/DDBJ databases">
        <authorList>
            <person name="Rodrigo-Torres Lidia"/>
            <person name="Arahal R.David."/>
        </authorList>
    </citation>
    <scope>NUCLEOTIDE SEQUENCE [LARGE SCALE GENOMIC DNA]</scope>
    <source>
        <strain evidence="6">CECT 5096</strain>
    </source>
</reference>
<evidence type="ECO:0000313" key="5">
    <source>
        <dbReference type="EMBL" id="CTQ75691.1"/>
    </source>
</evidence>
<sequence length="322" mass="35734">MTATDQLTPSSPATMADPLGDVFHLLKLTGTFYCAPELREPWGIDVPDLAERMVLVAVTEGACVLFLEDQTEIELRPGQLILLPHGRPVKLKSSRDVTATPLFDIPAKRHSPNYETMIFGGSGRLTRMICGVLRVDHAVAKRLIDLLPSKIFLDTFDQGASTWLHSTLRYLAEEAGDPRPGGEVVLTRLADILVVQAIRSWLEKSDGHEAGWIGALRHPKLGRALQAFHREPHITWTVARLARCAGMSRSAFSARFKEMTGEGAMQYVTRWRMQLAWTEFQDGEMSLGQVAAQLGYDSEAAFSRAFKRVTGHTPGSVRRVSR</sequence>
<accession>A0A0M6ZJF2</accession>
<dbReference type="PANTHER" id="PTHR46796:SF7">
    <property type="entry name" value="ARAC FAMILY TRANSCRIPTIONAL REGULATOR"/>
    <property type="match status" value="1"/>
</dbReference>
<dbReference type="AlphaFoldDB" id="A0A0M6ZJF2"/>
<dbReference type="Pfam" id="PF12852">
    <property type="entry name" value="Cupin_6"/>
    <property type="match status" value="1"/>
</dbReference>
<dbReference type="PANTHER" id="PTHR46796">
    <property type="entry name" value="HTH-TYPE TRANSCRIPTIONAL ACTIVATOR RHAS-RELATED"/>
    <property type="match status" value="1"/>
</dbReference>
<evidence type="ECO:0000256" key="3">
    <source>
        <dbReference type="ARBA" id="ARBA00023163"/>
    </source>
</evidence>
<keyword evidence="3" id="KW-0804">Transcription</keyword>
<dbReference type="GO" id="GO:0043565">
    <property type="term" value="F:sequence-specific DNA binding"/>
    <property type="evidence" value="ECO:0007669"/>
    <property type="project" value="InterPro"/>
</dbReference>
<dbReference type="RefSeq" id="WP_144436138.1">
    <property type="nucleotide sequence ID" value="NZ_CXWA01000008.1"/>
</dbReference>
<dbReference type="OrthoDB" id="9783876at2"/>
<dbReference type="Pfam" id="PF12833">
    <property type="entry name" value="HTH_18"/>
    <property type="match status" value="1"/>
</dbReference>
<protein>
    <submittedName>
        <fullName evidence="5">Bacillibactin transport regulator</fullName>
    </submittedName>
</protein>
<dbReference type="Gene3D" id="1.10.10.60">
    <property type="entry name" value="Homeodomain-like"/>
    <property type="match status" value="2"/>
</dbReference>
<dbReference type="PROSITE" id="PS01124">
    <property type="entry name" value="HTH_ARAC_FAMILY_2"/>
    <property type="match status" value="1"/>
</dbReference>
<keyword evidence="1" id="KW-0805">Transcription regulation</keyword>
<dbReference type="STRING" id="311410.LA5095_04210"/>
<dbReference type="EMBL" id="CXWC01000012">
    <property type="protein sequence ID" value="CTQ75691.1"/>
    <property type="molecule type" value="Genomic_DNA"/>
</dbReference>
<proteinExistence type="predicted"/>
<evidence type="ECO:0000313" key="6">
    <source>
        <dbReference type="Proteomes" id="UP000049983"/>
    </source>
</evidence>
<dbReference type="SMART" id="SM00342">
    <property type="entry name" value="HTH_ARAC"/>
    <property type="match status" value="1"/>
</dbReference>
<evidence type="ECO:0000256" key="2">
    <source>
        <dbReference type="ARBA" id="ARBA00023125"/>
    </source>
</evidence>
<dbReference type="InterPro" id="IPR037923">
    <property type="entry name" value="HTH-like"/>
</dbReference>